<dbReference type="InterPro" id="IPR043129">
    <property type="entry name" value="ATPase_NBD"/>
</dbReference>
<dbReference type="PIRSF" id="PIRSF000538">
    <property type="entry name" value="GlpK"/>
    <property type="match status" value="1"/>
</dbReference>
<evidence type="ECO:0000313" key="7">
    <source>
        <dbReference type="EMBL" id="NDL67681.1"/>
    </source>
</evidence>
<dbReference type="InterPro" id="IPR050406">
    <property type="entry name" value="FGGY_Carb_Kinase"/>
</dbReference>
<dbReference type="Pfam" id="PF02782">
    <property type="entry name" value="FGGY_C"/>
    <property type="match status" value="1"/>
</dbReference>
<reference evidence="7 8" key="1">
    <citation type="submission" date="2020-01" db="EMBL/GenBank/DDBJ databases">
        <title>Anaeroalcalibacter tamaniensis gen. nov., sp. nov., moderately halophilic strictly anaerobic fermenter bacterium from mud volcano of Taman peninsula.</title>
        <authorList>
            <person name="Frolova A."/>
            <person name="Merkel A.Y."/>
            <person name="Slobodkin A.I."/>
        </authorList>
    </citation>
    <scope>NUCLEOTIDE SEQUENCE [LARGE SCALE GENOMIC DNA]</scope>
    <source>
        <strain evidence="7 8">F-3ap</strain>
    </source>
</reference>
<keyword evidence="8" id="KW-1185">Reference proteome</keyword>
<dbReference type="GO" id="GO:0016301">
    <property type="term" value="F:kinase activity"/>
    <property type="evidence" value="ECO:0007669"/>
    <property type="project" value="UniProtKB-KW"/>
</dbReference>
<proteinExistence type="inferred from homology"/>
<dbReference type="PANTHER" id="PTHR43095">
    <property type="entry name" value="SUGAR KINASE"/>
    <property type="match status" value="1"/>
</dbReference>
<dbReference type="GO" id="GO:0016773">
    <property type="term" value="F:phosphotransferase activity, alcohol group as acceptor"/>
    <property type="evidence" value="ECO:0007669"/>
    <property type="project" value="InterPro"/>
</dbReference>
<evidence type="ECO:0000256" key="1">
    <source>
        <dbReference type="ARBA" id="ARBA00009156"/>
    </source>
</evidence>
<dbReference type="Gene3D" id="3.30.420.40">
    <property type="match status" value="2"/>
</dbReference>
<dbReference type="InterPro" id="IPR018485">
    <property type="entry name" value="FGGY_C"/>
</dbReference>
<dbReference type="EMBL" id="JAAEEH010000019">
    <property type="protein sequence ID" value="NDL67681.1"/>
    <property type="molecule type" value="Genomic_DNA"/>
</dbReference>
<comment type="similarity">
    <text evidence="1 4">Belongs to the FGGY kinase family.</text>
</comment>
<evidence type="ECO:0000313" key="8">
    <source>
        <dbReference type="Proteomes" id="UP000461585"/>
    </source>
</evidence>
<dbReference type="GO" id="GO:0005975">
    <property type="term" value="P:carbohydrate metabolic process"/>
    <property type="evidence" value="ECO:0007669"/>
    <property type="project" value="InterPro"/>
</dbReference>
<evidence type="ECO:0000259" key="5">
    <source>
        <dbReference type="Pfam" id="PF00370"/>
    </source>
</evidence>
<protein>
    <submittedName>
        <fullName evidence="7">Carbohydrate kinase</fullName>
    </submittedName>
</protein>
<evidence type="ECO:0000256" key="2">
    <source>
        <dbReference type="ARBA" id="ARBA00022679"/>
    </source>
</evidence>
<dbReference type="Pfam" id="PF00370">
    <property type="entry name" value="FGGY_N"/>
    <property type="match status" value="1"/>
</dbReference>
<comment type="caution">
    <text evidence="7">The sequence shown here is derived from an EMBL/GenBank/DDBJ whole genome shotgun (WGS) entry which is preliminary data.</text>
</comment>
<dbReference type="SUPFAM" id="SSF53067">
    <property type="entry name" value="Actin-like ATPase domain"/>
    <property type="match status" value="2"/>
</dbReference>
<evidence type="ECO:0000259" key="6">
    <source>
        <dbReference type="Pfam" id="PF02782"/>
    </source>
</evidence>
<dbReference type="InterPro" id="IPR000577">
    <property type="entry name" value="Carb_kinase_FGGY"/>
</dbReference>
<dbReference type="InterPro" id="IPR018483">
    <property type="entry name" value="Carb_kinase_FGGY_CS"/>
</dbReference>
<dbReference type="AlphaFoldDB" id="A0A7X5KM82"/>
<gene>
    <name evidence="7" type="ORF">GXN74_07975</name>
</gene>
<evidence type="ECO:0000256" key="3">
    <source>
        <dbReference type="ARBA" id="ARBA00022777"/>
    </source>
</evidence>
<sequence>MAKYLMGLDNGGTTTKAVIFDLEGNTIAISNKQTELLALGGGRTERDMEQLWEVNCEVIREAVASAGIDAEEILGLSLSGHGKGLYLWGKDNRPAYNGIVSTDTRAYRYPEKWEADGTADRIFAKTCQRILPSQPVSLVRWLMDNEPQVIEKTQWIFGVKDYIRFRLTGQAAAEMTDFSGSNLVNIKEAAYDRELLDAFGLGDIYGKLPPLKYSTEITGHITEESSGKTGLKAGTPVAAGMFDIDASAIAMDITDQDKLCVIAGTWSINEYISKEPVLNKTVMMNSLYCLPGYYLVEECSPTSAANNEWFIGRFMEKEKEQARKEGASIYEAMNRMVEGVSPEEQDILFLPYIFGSNYNPLAKACFIGMESHHSKAQIARAVYEGIVFCHKVHIEKLLKNNPNLRTVRLAGGAANSAVWVQIFADVLDLPIETIDTKELGALGAAMAAGVAAGVYEDLQDAAKKIVKIKDRVEPIQKNVETYRRKYRLYREAEEALDGLWKKFRVSE</sequence>
<dbReference type="PROSITE" id="PS00445">
    <property type="entry name" value="FGGY_KINASES_2"/>
    <property type="match status" value="1"/>
</dbReference>
<dbReference type="CDD" id="cd07802">
    <property type="entry name" value="ASKHA_NBD_FGGY_EcLyxK-like"/>
    <property type="match status" value="1"/>
</dbReference>
<keyword evidence="2 4" id="KW-0808">Transferase</keyword>
<accession>A0A7X5KM82</accession>
<evidence type="ECO:0000256" key="4">
    <source>
        <dbReference type="RuleBase" id="RU003733"/>
    </source>
</evidence>
<organism evidence="7 8">
    <name type="scientific">Anaerotalea alkaliphila</name>
    <dbReference type="NCBI Taxonomy" id="2662126"/>
    <lineage>
        <taxon>Bacteria</taxon>
        <taxon>Bacillati</taxon>
        <taxon>Bacillota</taxon>
        <taxon>Clostridia</taxon>
        <taxon>Eubacteriales</taxon>
        <taxon>Anaerotalea</taxon>
    </lineage>
</organism>
<dbReference type="RefSeq" id="WP_162370409.1">
    <property type="nucleotide sequence ID" value="NZ_JAAEEH010000019.1"/>
</dbReference>
<name>A0A7X5KM82_9FIRM</name>
<keyword evidence="3 4" id="KW-0418">Kinase</keyword>
<feature type="domain" description="Carbohydrate kinase FGGY N-terminal" evidence="5">
    <location>
        <begin position="4"/>
        <end position="249"/>
    </location>
</feature>
<dbReference type="Proteomes" id="UP000461585">
    <property type="component" value="Unassembled WGS sequence"/>
</dbReference>
<dbReference type="PANTHER" id="PTHR43095:SF3">
    <property type="entry name" value="L-XYLULOSE_3-KETO-L-GULONATE KINASE"/>
    <property type="match status" value="1"/>
</dbReference>
<feature type="domain" description="Carbohydrate kinase FGGY C-terminal" evidence="6">
    <location>
        <begin position="261"/>
        <end position="452"/>
    </location>
</feature>
<dbReference type="InterPro" id="IPR018484">
    <property type="entry name" value="FGGY_N"/>
</dbReference>